<name>A0A2U2XDC8_9FLAO</name>
<reference evidence="15 16" key="1">
    <citation type="submission" date="2018-05" db="EMBL/GenBank/DDBJ databases">
        <title>Brumimicrobium oceani sp. nov., isolated from coastal sediment.</title>
        <authorList>
            <person name="Kou Y."/>
        </authorList>
    </citation>
    <scope>NUCLEOTIDE SEQUENCE [LARGE SCALE GENOMIC DNA]</scope>
    <source>
        <strain evidence="15 16">C305</strain>
    </source>
</reference>
<keyword evidence="9 10" id="KW-0998">Cell outer membrane</keyword>
<keyword evidence="4 10" id="KW-0812">Transmembrane</keyword>
<dbReference type="InterPro" id="IPR037066">
    <property type="entry name" value="Plug_dom_sf"/>
</dbReference>
<comment type="subcellular location">
    <subcellularLocation>
        <location evidence="1 10">Cell outer membrane</location>
        <topology evidence="1 10">Multi-pass membrane protein</topology>
    </subcellularLocation>
</comment>
<dbReference type="AlphaFoldDB" id="A0A2U2XDC8"/>
<keyword evidence="6 11" id="KW-0798">TonB box</keyword>
<evidence type="ECO:0000256" key="4">
    <source>
        <dbReference type="ARBA" id="ARBA00022692"/>
    </source>
</evidence>
<feature type="domain" description="TonB-dependent receptor plug" evidence="14">
    <location>
        <begin position="124"/>
        <end position="229"/>
    </location>
</feature>
<dbReference type="EMBL" id="QFRJ01000004">
    <property type="protein sequence ID" value="PWH85794.1"/>
    <property type="molecule type" value="Genomic_DNA"/>
</dbReference>
<evidence type="ECO:0000259" key="14">
    <source>
        <dbReference type="Pfam" id="PF07715"/>
    </source>
</evidence>
<dbReference type="PANTHER" id="PTHR30069">
    <property type="entry name" value="TONB-DEPENDENT OUTER MEMBRANE RECEPTOR"/>
    <property type="match status" value="1"/>
</dbReference>
<keyword evidence="3 10" id="KW-1134">Transmembrane beta strand</keyword>
<dbReference type="InterPro" id="IPR039426">
    <property type="entry name" value="TonB-dep_rcpt-like"/>
</dbReference>
<evidence type="ECO:0000256" key="12">
    <source>
        <dbReference type="SAM" id="SignalP"/>
    </source>
</evidence>
<accession>A0A2U2XDC8</accession>
<evidence type="ECO:0000313" key="16">
    <source>
        <dbReference type="Proteomes" id="UP000245370"/>
    </source>
</evidence>
<dbReference type="Gene3D" id="2.40.170.20">
    <property type="entry name" value="TonB-dependent receptor, beta-barrel domain"/>
    <property type="match status" value="1"/>
</dbReference>
<evidence type="ECO:0000256" key="9">
    <source>
        <dbReference type="ARBA" id="ARBA00023237"/>
    </source>
</evidence>
<feature type="chain" id="PRO_5015414335" evidence="12">
    <location>
        <begin position="26"/>
        <end position="768"/>
    </location>
</feature>
<protein>
    <submittedName>
        <fullName evidence="15">TonB-dependent receptor</fullName>
    </submittedName>
</protein>
<dbReference type="PANTHER" id="PTHR30069:SF29">
    <property type="entry name" value="HEMOGLOBIN AND HEMOGLOBIN-HAPTOGLOBIN-BINDING PROTEIN 1-RELATED"/>
    <property type="match status" value="1"/>
</dbReference>
<feature type="domain" description="TonB-dependent receptor-like beta-barrel" evidence="13">
    <location>
        <begin position="271"/>
        <end position="701"/>
    </location>
</feature>
<dbReference type="InterPro" id="IPR008969">
    <property type="entry name" value="CarboxyPept-like_regulatory"/>
</dbReference>
<dbReference type="Pfam" id="PF07715">
    <property type="entry name" value="Plug"/>
    <property type="match status" value="1"/>
</dbReference>
<dbReference type="RefSeq" id="WP_109359073.1">
    <property type="nucleotide sequence ID" value="NZ_QFRJ01000004.1"/>
</dbReference>
<proteinExistence type="inferred from homology"/>
<comment type="caution">
    <text evidence="15">The sequence shown here is derived from an EMBL/GenBank/DDBJ whole genome shotgun (WGS) entry which is preliminary data.</text>
</comment>
<dbReference type="GO" id="GO:0009279">
    <property type="term" value="C:cell outer membrane"/>
    <property type="evidence" value="ECO:0007669"/>
    <property type="project" value="UniProtKB-SubCell"/>
</dbReference>
<evidence type="ECO:0000256" key="2">
    <source>
        <dbReference type="ARBA" id="ARBA00022448"/>
    </source>
</evidence>
<dbReference type="InterPro" id="IPR012910">
    <property type="entry name" value="Plug_dom"/>
</dbReference>
<sequence>MNIKYNLHLAIFTAFLLFSSTGLFAQTTIMGVVQSKNAERLAWIDIVVEGMNQGATTNAAGEFTISGLPTGSYQLISRSSDFLNDTISVVLKDNNRVNVVFKLQSITTNFDEVVISGTMRSVRKSDSPVPIEVYSKEFFRSNPTPSIFESLQTVNGVRPQVNCSVCNTGDIHINGLEGPYTMILIDGMPIVSGLGSVYGLNGIPQALIERVEIVKGPASTLYGSEAVGGLINVITKSAQNAPVFTGEVFGSSWGEINADLGYHADIGSRLSTLVGVNYFNYSNPIDNNNDGFTDVTLQDRFSIFNKWSLKRKNNRVFSFAGRYVYEDRWGGDMDWTPGYRGGSELYGESIYTSRWEVFGNYQLPFDEKVMLMFSANGHDQNSYYGDMSYNGVQNIGFGQLTWDKKLGRHNLLLGGAMRYTYYDDNTSATNSLVNGETINEPSETYLPGVFLQDEWRLNEKNTVLLGMRYDYNSIHGSIFTPRLNYKWTSTNKLNILRLSGGSGYRVANIFTEDHAALSGARDLVILSEIRPETSWNGNINFVKKLNFKNGLFLNFDATVFYTYFDNKIIPDYETDPNLIIYDNLDGYAESKGVSLNMDIRYKGLSARIGGTVMDVSSVEDGERIRQEFQEEYTMTWNIGYTFAKAKVKIDYTGNLYGPMKLPLLSENDPRSPESPVWSIQNIQVTKDFKNGLSIFGGVKNLLNWTPAKGEPFIIARTQDPFDQNVQYEANGDVMQTAENPYGLVFDPAYVYGPNQGIRGFLGLRYTIK</sequence>
<evidence type="ECO:0000313" key="15">
    <source>
        <dbReference type="EMBL" id="PWH85794.1"/>
    </source>
</evidence>
<evidence type="ECO:0000256" key="1">
    <source>
        <dbReference type="ARBA" id="ARBA00004571"/>
    </source>
</evidence>
<evidence type="ECO:0000259" key="13">
    <source>
        <dbReference type="Pfam" id="PF00593"/>
    </source>
</evidence>
<gene>
    <name evidence="15" type="ORF">DIT68_06785</name>
</gene>
<dbReference type="InterPro" id="IPR000531">
    <property type="entry name" value="Beta-barrel_TonB"/>
</dbReference>
<reference evidence="15 16" key="2">
    <citation type="submission" date="2018-05" db="EMBL/GenBank/DDBJ databases">
        <authorList>
            <person name="Lanie J.A."/>
            <person name="Ng W.-L."/>
            <person name="Kazmierczak K.M."/>
            <person name="Andrzejewski T.M."/>
            <person name="Davidsen T.M."/>
            <person name="Wayne K.J."/>
            <person name="Tettelin H."/>
            <person name="Glass J.I."/>
            <person name="Rusch D."/>
            <person name="Podicherti R."/>
            <person name="Tsui H.-C.T."/>
            <person name="Winkler M.E."/>
        </authorList>
    </citation>
    <scope>NUCLEOTIDE SEQUENCE [LARGE SCALE GENOMIC DNA]</scope>
    <source>
        <strain evidence="15 16">C305</strain>
    </source>
</reference>
<dbReference type="SUPFAM" id="SSF49464">
    <property type="entry name" value="Carboxypeptidase regulatory domain-like"/>
    <property type="match status" value="1"/>
</dbReference>
<evidence type="ECO:0000256" key="3">
    <source>
        <dbReference type="ARBA" id="ARBA00022452"/>
    </source>
</evidence>
<keyword evidence="2 10" id="KW-0813">Transport</keyword>
<evidence type="ECO:0000256" key="7">
    <source>
        <dbReference type="ARBA" id="ARBA00023136"/>
    </source>
</evidence>
<keyword evidence="8 15" id="KW-0675">Receptor</keyword>
<dbReference type="GO" id="GO:0044718">
    <property type="term" value="P:siderophore transmembrane transport"/>
    <property type="evidence" value="ECO:0007669"/>
    <property type="project" value="TreeGrafter"/>
</dbReference>
<keyword evidence="5 12" id="KW-0732">Signal</keyword>
<dbReference type="Gene3D" id="2.170.130.10">
    <property type="entry name" value="TonB-dependent receptor, plug domain"/>
    <property type="match status" value="1"/>
</dbReference>
<organism evidence="15 16">
    <name type="scientific">Brumimicrobium oceani</name>
    <dbReference type="NCBI Taxonomy" id="2100725"/>
    <lineage>
        <taxon>Bacteria</taxon>
        <taxon>Pseudomonadati</taxon>
        <taxon>Bacteroidota</taxon>
        <taxon>Flavobacteriia</taxon>
        <taxon>Flavobacteriales</taxon>
        <taxon>Crocinitomicaceae</taxon>
        <taxon>Brumimicrobium</taxon>
    </lineage>
</organism>
<dbReference type="Proteomes" id="UP000245370">
    <property type="component" value="Unassembled WGS sequence"/>
</dbReference>
<dbReference type="Pfam" id="PF13715">
    <property type="entry name" value="CarbopepD_reg_2"/>
    <property type="match status" value="1"/>
</dbReference>
<evidence type="ECO:0000256" key="6">
    <source>
        <dbReference type="ARBA" id="ARBA00023077"/>
    </source>
</evidence>
<evidence type="ECO:0000256" key="5">
    <source>
        <dbReference type="ARBA" id="ARBA00022729"/>
    </source>
</evidence>
<dbReference type="Pfam" id="PF00593">
    <property type="entry name" value="TonB_dep_Rec_b-barrel"/>
    <property type="match status" value="1"/>
</dbReference>
<dbReference type="InterPro" id="IPR036942">
    <property type="entry name" value="Beta-barrel_TonB_sf"/>
</dbReference>
<dbReference type="SUPFAM" id="SSF56935">
    <property type="entry name" value="Porins"/>
    <property type="match status" value="1"/>
</dbReference>
<feature type="signal peptide" evidence="12">
    <location>
        <begin position="1"/>
        <end position="25"/>
    </location>
</feature>
<comment type="similarity">
    <text evidence="10 11">Belongs to the TonB-dependent receptor family.</text>
</comment>
<keyword evidence="16" id="KW-1185">Reference proteome</keyword>
<dbReference type="PROSITE" id="PS52016">
    <property type="entry name" value="TONB_DEPENDENT_REC_3"/>
    <property type="match status" value="1"/>
</dbReference>
<evidence type="ECO:0000256" key="10">
    <source>
        <dbReference type="PROSITE-ProRule" id="PRU01360"/>
    </source>
</evidence>
<dbReference type="GO" id="GO:0015344">
    <property type="term" value="F:siderophore uptake transmembrane transporter activity"/>
    <property type="evidence" value="ECO:0007669"/>
    <property type="project" value="TreeGrafter"/>
</dbReference>
<evidence type="ECO:0000256" key="11">
    <source>
        <dbReference type="RuleBase" id="RU003357"/>
    </source>
</evidence>
<evidence type="ECO:0000256" key="8">
    <source>
        <dbReference type="ARBA" id="ARBA00023170"/>
    </source>
</evidence>
<dbReference type="Gene3D" id="2.60.40.1120">
    <property type="entry name" value="Carboxypeptidase-like, regulatory domain"/>
    <property type="match status" value="1"/>
</dbReference>
<dbReference type="OrthoDB" id="9760333at2"/>
<keyword evidence="7 10" id="KW-0472">Membrane</keyword>